<proteinExistence type="inferred from homology"/>
<dbReference type="EMBL" id="JBFDAA010000002">
    <property type="protein sequence ID" value="KAL1139503.1"/>
    <property type="molecule type" value="Genomic_DNA"/>
</dbReference>
<dbReference type="Pfam" id="PF16870">
    <property type="entry name" value="OxoGdeHyase_C"/>
    <property type="match status" value="1"/>
</dbReference>
<comment type="similarity">
    <text evidence="2">Belongs to the alpha-ketoglutarate dehydrogenase family.</text>
</comment>
<comment type="caution">
    <text evidence="6">The sequence shown here is derived from an EMBL/GenBank/DDBJ whole genome shotgun (WGS) entry which is preliminary data.</text>
</comment>
<dbReference type="AlphaFoldDB" id="A0ABD0YU49"/>
<gene>
    <name evidence="6" type="ORF">AAG570_006486</name>
</gene>
<dbReference type="GO" id="GO:0016491">
    <property type="term" value="F:oxidoreductase activity"/>
    <property type="evidence" value="ECO:0007669"/>
    <property type="project" value="UniProtKB-KW"/>
</dbReference>
<dbReference type="PANTHER" id="PTHR23152">
    <property type="entry name" value="2-OXOGLUTARATE DEHYDROGENASE"/>
    <property type="match status" value="1"/>
</dbReference>
<dbReference type="InterPro" id="IPR011603">
    <property type="entry name" value="2oxoglutarate_DH_E1"/>
</dbReference>
<reference evidence="6 7" key="1">
    <citation type="submission" date="2024-07" db="EMBL/GenBank/DDBJ databases">
        <title>Chromosome-level genome assembly of the water stick insect Ranatra chinensis (Heteroptera: Nepidae).</title>
        <authorList>
            <person name="Liu X."/>
        </authorList>
    </citation>
    <scope>NUCLEOTIDE SEQUENCE [LARGE SCALE GENOMIC DNA]</scope>
    <source>
        <strain evidence="6">Cailab_2021Rc</strain>
        <tissue evidence="6">Muscle</tissue>
    </source>
</reference>
<evidence type="ECO:0000256" key="2">
    <source>
        <dbReference type="ARBA" id="ARBA00006936"/>
    </source>
</evidence>
<evidence type="ECO:0000256" key="4">
    <source>
        <dbReference type="ARBA" id="ARBA00023052"/>
    </source>
</evidence>
<evidence type="ECO:0000259" key="5">
    <source>
        <dbReference type="Pfam" id="PF16870"/>
    </source>
</evidence>
<accession>A0ABD0YU49</accession>
<organism evidence="6 7">
    <name type="scientific">Ranatra chinensis</name>
    <dbReference type="NCBI Taxonomy" id="642074"/>
    <lineage>
        <taxon>Eukaryota</taxon>
        <taxon>Metazoa</taxon>
        <taxon>Ecdysozoa</taxon>
        <taxon>Arthropoda</taxon>
        <taxon>Hexapoda</taxon>
        <taxon>Insecta</taxon>
        <taxon>Pterygota</taxon>
        <taxon>Neoptera</taxon>
        <taxon>Paraneoptera</taxon>
        <taxon>Hemiptera</taxon>
        <taxon>Heteroptera</taxon>
        <taxon>Panheteroptera</taxon>
        <taxon>Nepomorpha</taxon>
        <taxon>Nepidae</taxon>
        <taxon>Ranatrinae</taxon>
        <taxon>Ranatra</taxon>
    </lineage>
</organism>
<keyword evidence="4" id="KW-0786">Thiamine pyrophosphate</keyword>
<dbReference type="PANTHER" id="PTHR23152:SF4">
    <property type="entry name" value="2-OXOADIPATE DEHYDROGENASE COMPLEX COMPONENT E1"/>
    <property type="match status" value="1"/>
</dbReference>
<dbReference type="Proteomes" id="UP001558652">
    <property type="component" value="Unassembled WGS sequence"/>
</dbReference>
<protein>
    <recommendedName>
        <fullName evidence="5">2-oxoglutarate dehydrogenase E1 component/KDG C-terminal domain-containing protein</fullName>
    </recommendedName>
</protein>
<dbReference type="InterPro" id="IPR042179">
    <property type="entry name" value="KGD_C_sf"/>
</dbReference>
<keyword evidence="7" id="KW-1185">Reference proteome</keyword>
<dbReference type="Gene3D" id="3.40.50.11610">
    <property type="entry name" value="Multifunctional 2-oxoglutarate metabolism enzyme, C-terminal domain"/>
    <property type="match status" value="1"/>
</dbReference>
<evidence type="ECO:0000313" key="7">
    <source>
        <dbReference type="Proteomes" id="UP001558652"/>
    </source>
</evidence>
<dbReference type="InterPro" id="IPR029061">
    <property type="entry name" value="THDP-binding"/>
</dbReference>
<keyword evidence="3" id="KW-0560">Oxidoreductase</keyword>
<sequence length="274" mass="32195">MSLVIWESVPGDLTSRVLRITDRFLSRGQKIWLRQCGIVIVLAHGLNGLEEAFWDSKPAAFLQQCFLESAYWRAQTMVERLRMCNWVIVNVTTPANYFHLLRRHSKVNFRKPVVLFTHRKIFNNPKLISDLSEFVEGTSFQTYIPDQNLKDYSNIVRVLFCCGTIYFDLLEERAARKLENSVAICRLEQFYPFPFKELRADVVKYPKETQLFWVQLESFNLGWWSQVQERFDISMTGNPLMMETRVERTIGYIGPPRTAPAFYPPTSQQIYRQA</sequence>
<dbReference type="InterPro" id="IPR031717">
    <property type="entry name" value="ODO-1/KGD_C"/>
</dbReference>
<evidence type="ECO:0000256" key="3">
    <source>
        <dbReference type="ARBA" id="ARBA00023002"/>
    </source>
</evidence>
<dbReference type="Gene3D" id="3.40.50.12470">
    <property type="match status" value="1"/>
</dbReference>
<dbReference type="SUPFAM" id="SSF52518">
    <property type="entry name" value="Thiamin diphosphate-binding fold (THDP-binding)"/>
    <property type="match status" value="1"/>
</dbReference>
<name>A0ABD0YU49_9HEMI</name>
<evidence type="ECO:0000256" key="1">
    <source>
        <dbReference type="ARBA" id="ARBA00001964"/>
    </source>
</evidence>
<evidence type="ECO:0000313" key="6">
    <source>
        <dbReference type="EMBL" id="KAL1139503.1"/>
    </source>
</evidence>
<comment type="cofactor">
    <cofactor evidence="1">
        <name>thiamine diphosphate</name>
        <dbReference type="ChEBI" id="CHEBI:58937"/>
    </cofactor>
</comment>
<feature type="domain" description="2-oxoglutarate dehydrogenase E1 component/KDG C-terminal" evidence="5">
    <location>
        <begin position="129"/>
        <end position="256"/>
    </location>
</feature>